<keyword evidence="2" id="KW-1185">Reference proteome</keyword>
<dbReference type="Proteomes" id="UP000259465">
    <property type="component" value="Chromosome"/>
</dbReference>
<gene>
    <name evidence="1" type="ORF">D1345_15840</name>
</gene>
<proteinExistence type="predicted"/>
<accession>A0AAD0RTG7</accession>
<dbReference type="EMBL" id="CP031968">
    <property type="protein sequence ID" value="AXT47568.1"/>
    <property type="molecule type" value="Genomic_DNA"/>
</dbReference>
<dbReference type="AlphaFoldDB" id="A0AAD0RTG7"/>
<organism evidence="1 2">
    <name type="scientific">Chromobacterium rhizoryzae</name>
    <dbReference type="NCBI Taxonomy" id="1778675"/>
    <lineage>
        <taxon>Bacteria</taxon>
        <taxon>Pseudomonadati</taxon>
        <taxon>Pseudomonadota</taxon>
        <taxon>Betaproteobacteria</taxon>
        <taxon>Neisseriales</taxon>
        <taxon>Chromobacteriaceae</taxon>
        <taxon>Chromobacterium</taxon>
    </lineage>
</organism>
<name>A0AAD0RTG7_9NEIS</name>
<evidence type="ECO:0000313" key="1">
    <source>
        <dbReference type="EMBL" id="AXT47568.1"/>
    </source>
</evidence>
<evidence type="ECO:0000313" key="2">
    <source>
        <dbReference type="Proteomes" id="UP000259465"/>
    </source>
</evidence>
<dbReference type="KEGG" id="crz:D1345_15840"/>
<dbReference type="RefSeq" id="WP_081576178.1">
    <property type="nucleotide sequence ID" value="NZ_CP031968.1"/>
</dbReference>
<sequence length="87" mass="9465">MKQVHTAPFDIQALADEVERDGLAILSSGTSFQRQTGKQVIAALRDRSIQALSTESGAPNFLHCIFDIEEFTSLEAAAIGQSLDKEE</sequence>
<reference evidence="1 2" key="1">
    <citation type="submission" date="2018-08" db="EMBL/GenBank/DDBJ databases">
        <title>Complete genome sequence of JP2-74.</title>
        <authorList>
            <person name="Wu L."/>
        </authorList>
    </citation>
    <scope>NUCLEOTIDE SEQUENCE [LARGE SCALE GENOMIC DNA]</scope>
    <source>
        <strain evidence="1 2">JP2-74</strain>
    </source>
</reference>
<protein>
    <submittedName>
        <fullName evidence="1">Uncharacterized protein</fullName>
    </submittedName>
</protein>